<name>A0A2T7BMH0_9BACT</name>
<evidence type="ECO:0000313" key="5">
    <source>
        <dbReference type="Proteomes" id="UP000244450"/>
    </source>
</evidence>
<dbReference type="OrthoDB" id="7205533at2"/>
<feature type="domain" description="N-acetyltransferase" evidence="3">
    <location>
        <begin position="2"/>
        <end position="173"/>
    </location>
</feature>
<dbReference type="InterPro" id="IPR000182">
    <property type="entry name" value="GNAT_dom"/>
</dbReference>
<comment type="caution">
    <text evidence="4">The sequence shown here is derived from an EMBL/GenBank/DDBJ whole genome shotgun (WGS) entry which is preliminary data.</text>
</comment>
<keyword evidence="2" id="KW-0012">Acyltransferase</keyword>
<gene>
    <name evidence="4" type="ORF">DCC81_04885</name>
</gene>
<evidence type="ECO:0000256" key="1">
    <source>
        <dbReference type="ARBA" id="ARBA00022679"/>
    </source>
</evidence>
<proteinExistence type="predicted"/>
<keyword evidence="5" id="KW-1185">Reference proteome</keyword>
<reference evidence="4 5" key="1">
    <citation type="submission" date="2018-04" db="EMBL/GenBank/DDBJ databases">
        <title>Chitinophaga fuyangensis sp. nov., isolated from soil in a chemical factory.</title>
        <authorList>
            <person name="Chen K."/>
        </authorList>
    </citation>
    <scope>NUCLEOTIDE SEQUENCE [LARGE SCALE GENOMIC DNA]</scope>
    <source>
        <strain evidence="4 5">LY-1</strain>
    </source>
</reference>
<sequence>MITLKQATLADLDQLVALEHVTWASTFRHLYTAEDFETYMQAYKTPEAIARKLERPGTLCWLAMDGSLPVGFLTLNLHKQPDHGGPLPGPVMEIEQIYVHPDIKGKGIGTLLFQQTYGIAKTEGIKTLWLGVFENNEPAQKFYIKEGFEKFATHIFRVGAQDDTDWLMKKELY</sequence>
<dbReference type="Gene3D" id="3.40.630.30">
    <property type="match status" value="1"/>
</dbReference>
<accession>A0A2T7BMH0</accession>
<protein>
    <recommendedName>
        <fullName evidence="3">N-acetyltransferase domain-containing protein</fullName>
    </recommendedName>
</protein>
<dbReference type="Proteomes" id="UP000244450">
    <property type="component" value="Unassembled WGS sequence"/>
</dbReference>
<dbReference type="RefSeq" id="WP_108685460.1">
    <property type="nucleotide sequence ID" value="NZ_QCYK01000001.1"/>
</dbReference>
<dbReference type="Pfam" id="PF00583">
    <property type="entry name" value="Acetyltransf_1"/>
    <property type="match status" value="1"/>
</dbReference>
<dbReference type="SUPFAM" id="SSF55729">
    <property type="entry name" value="Acyl-CoA N-acyltransferases (Nat)"/>
    <property type="match status" value="1"/>
</dbReference>
<evidence type="ECO:0000256" key="2">
    <source>
        <dbReference type="ARBA" id="ARBA00023315"/>
    </source>
</evidence>
<evidence type="ECO:0000313" key="4">
    <source>
        <dbReference type="EMBL" id="PUZ28821.1"/>
    </source>
</evidence>
<evidence type="ECO:0000259" key="3">
    <source>
        <dbReference type="PROSITE" id="PS51186"/>
    </source>
</evidence>
<dbReference type="PANTHER" id="PTHR43877">
    <property type="entry name" value="AMINOALKYLPHOSPHONATE N-ACETYLTRANSFERASE-RELATED-RELATED"/>
    <property type="match status" value="1"/>
</dbReference>
<dbReference type="GO" id="GO:0016747">
    <property type="term" value="F:acyltransferase activity, transferring groups other than amino-acyl groups"/>
    <property type="evidence" value="ECO:0007669"/>
    <property type="project" value="InterPro"/>
</dbReference>
<dbReference type="InterPro" id="IPR050832">
    <property type="entry name" value="Bact_Acetyltransf"/>
</dbReference>
<organism evidence="4 5">
    <name type="scientific">Chitinophaga parva</name>
    <dbReference type="NCBI Taxonomy" id="2169414"/>
    <lineage>
        <taxon>Bacteria</taxon>
        <taxon>Pseudomonadati</taxon>
        <taxon>Bacteroidota</taxon>
        <taxon>Chitinophagia</taxon>
        <taxon>Chitinophagales</taxon>
        <taxon>Chitinophagaceae</taxon>
        <taxon>Chitinophaga</taxon>
    </lineage>
</organism>
<dbReference type="AlphaFoldDB" id="A0A2T7BMH0"/>
<dbReference type="InterPro" id="IPR016181">
    <property type="entry name" value="Acyl_CoA_acyltransferase"/>
</dbReference>
<dbReference type="PROSITE" id="PS51186">
    <property type="entry name" value="GNAT"/>
    <property type="match status" value="1"/>
</dbReference>
<keyword evidence="1" id="KW-0808">Transferase</keyword>
<dbReference type="CDD" id="cd04301">
    <property type="entry name" value="NAT_SF"/>
    <property type="match status" value="1"/>
</dbReference>
<dbReference type="EMBL" id="QCYK01000001">
    <property type="protein sequence ID" value="PUZ28821.1"/>
    <property type="molecule type" value="Genomic_DNA"/>
</dbReference>